<dbReference type="InterPro" id="IPR035398">
    <property type="entry name" value="Bac_rhamnosid_C"/>
</dbReference>
<dbReference type="EC" id="3.2.1.40" evidence="2"/>
<evidence type="ECO:0000259" key="5">
    <source>
        <dbReference type="Pfam" id="PF08531"/>
    </source>
</evidence>
<reference evidence="8" key="1">
    <citation type="journal article" date="2021" name="PeerJ">
        <title>Extensive microbial diversity within the chicken gut microbiome revealed by metagenomics and culture.</title>
        <authorList>
            <person name="Gilroy R."/>
            <person name="Ravi A."/>
            <person name="Getino M."/>
            <person name="Pursley I."/>
            <person name="Horton D.L."/>
            <person name="Alikhan N.F."/>
            <person name="Baker D."/>
            <person name="Gharbi K."/>
            <person name="Hall N."/>
            <person name="Watson M."/>
            <person name="Adriaenssens E.M."/>
            <person name="Foster-Nyarko E."/>
            <person name="Jarju S."/>
            <person name="Secka A."/>
            <person name="Antonio M."/>
            <person name="Oren A."/>
            <person name="Chaudhuri R.R."/>
            <person name="La Ragione R."/>
            <person name="Hildebrand F."/>
            <person name="Pallen M.J."/>
        </authorList>
    </citation>
    <scope>NUCLEOTIDE SEQUENCE</scope>
    <source>
        <strain evidence="8">1068</strain>
    </source>
</reference>
<evidence type="ECO:0000256" key="3">
    <source>
        <dbReference type="ARBA" id="ARBA00022801"/>
    </source>
</evidence>
<dbReference type="GO" id="GO:0030596">
    <property type="term" value="F:alpha-L-rhamnosidase activity"/>
    <property type="evidence" value="ECO:0007669"/>
    <property type="project" value="UniProtKB-EC"/>
</dbReference>
<organism evidence="8 9">
    <name type="scientific">Candidatus Blautia pullicola</name>
    <dbReference type="NCBI Taxonomy" id="2838498"/>
    <lineage>
        <taxon>Bacteria</taxon>
        <taxon>Bacillati</taxon>
        <taxon>Bacillota</taxon>
        <taxon>Clostridia</taxon>
        <taxon>Lachnospirales</taxon>
        <taxon>Lachnospiraceae</taxon>
        <taxon>Blautia</taxon>
    </lineage>
</organism>
<dbReference type="InterPro" id="IPR012341">
    <property type="entry name" value="6hp_glycosidase-like_sf"/>
</dbReference>
<protein>
    <recommendedName>
        <fullName evidence="2">alpha-L-rhamnosidase</fullName>
        <ecNumber evidence="2">3.2.1.40</ecNumber>
    </recommendedName>
</protein>
<gene>
    <name evidence="8" type="ORF">H9809_10955</name>
</gene>
<reference evidence="8" key="2">
    <citation type="submission" date="2021-04" db="EMBL/GenBank/DDBJ databases">
        <authorList>
            <person name="Gilroy R."/>
        </authorList>
    </citation>
    <scope>NUCLEOTIDE SEQUENCE</scope>
    <source>
        <strain evidence="8">1068</strain>
    </source>
</reference>
<name>A0A9D2JTW0_9FIRM</name>
<feature type="domain" description="Alpha-L-rhamnosidase concanavalin-like" evidence="4">
    <location>
        <begin position="316"/>
        <end position="413"/>
    </location>
</feature>
<feature type="domain" description="Bacterial alpha-L-rhamnosidase N-terminal" evidence="5">
    <location>
        <begin position="139"/>
        <end position="306"/>
    </location>
</feature>
<feature type="domain" description="Alpha-L-rhamnosidase six-hairpin glycosidase" evidence="6">
    <location>
        <begin position="418"/>
        <end position="789"/>
    </location>
</feature>
<keyword evidence="3 8" id="KW-0378">Hydrolase</keyword>
<evidence type="ECO:0000259" key="4">
    <source>
        <dbReference type="Pfam" id="PF05592"/>
    </source>
</evidence>
<comment type="caution">
    <text evidence="8">The sequence shown here is derived from an EMBL/GenBank/DDBJ whole genome shotgun (WGS) entry which is preliminary data.</text>
</comment>
<dbReference type="Gene3D" id="2.60.120.260">
    <property type="entry name" value="Galactose-binding domain-like"/>
    <property type="match status" value="2"/>
</dbReference>
<dbReference type="InterPro" id="IPR008902">
    <property type="entry name" value="Rhamnosid_concanavalin"/>
</dbReference>
<evidence type="ECO:0000259" key="7">
    <source>
        <dbReference type="Pfam" id="PF17390"/>
    </source>
</evidence>
<dbReference type="Pfam" id="PF05592">
    <property type="entry name" value="Bac_rhamnosid"/>
    <property type="match status" value="1"/>
</dbReference>
<dbReference type="Pfam" id="PF17389">
    <property type="entry name" value="Bac_rhamnosid6H"/>
    <property type="match status" value="1"/>
</dbReference>
<dbReference type="PIRSF" id="PIRSF010631">
    <property type="entry name" value="A-rhamnsds"/>
    <property type="match status" value="1"/>
</dbReference>
<accession>A0A9D2JTW0</accession>
<proteinExistence type="predicted"/>
<dbReference type="Gene3D" id="2.60.420.10">
    <property type="entry name" value="Maltose phosphorylase, domain 3"/>
    <property type="match status" value="1"/>
</dbReference>
<dbReference type="Pfam" id="PF08531">
    <property type="entry name" value="Bac_rhamnosid_N"/>
    <property type="match status" value="1"/>
</dbReference>
<dbReference type="InterPro" id="IPR008928">
    <property type="entry name" value="6-hairpin_glycosidase_sf"/>
</dbReference>
<dbReference type="Gene3D" id="2.60.40.10">
    <property type="entry name" value="Immunoglobulins"/>
    <property type="match status" value="1"/>
</dbReference>
<dbReference type="PANTHER" id="PTHR33307:SF6">
    <property type="entry name" value="ALPHA-RHAMNOSIDASE (EUROFUNG)-RELATED"/>
    <property type="match status" value="1"/>
</dbReference>
<dbReference type="EMBL" id="DXBG01000258">
    <property type="protein sequence ID" value="HIZ66397.1"/>
    <property type="molecule type" value="Genomic_DNA"/>
</dbReference>
<evidence type="ECO:0000259" key="6">
    <source>
        <dbReference type="Pfam" id="PF17389"/>
    </source>
</evidence>
<dbReference type="Proteomes" id="UP000824056">
    <property type="component" value="Unassembled WGS sequence"/>
</dbReference>
<dbReference type="PANTHER" id="PTHR33307">
    <property type="entry name" value="ALPHA-RHAMNOSIDASE (EUROFUNG)"/>
    <property type="match status" value="1"/>
</dbReference>
<dbReference type="Pfam" id="PF17390">
    <property type="entry name" value="Bac_rhamnosid_C"/>
    <property type="match status" value="1"/>
</dbReference>
<feature type="domain" description="Alpha-L-rhamnosidase C-terminal" evidence="7">
    <location>
        <begin position="791"/>
        <end position="860"/>
    </location>
</feature>
<sequence length="892" mass="102078">MEIRNMRVNHLKQPLGCQCQYPVFSWVVQGCRGKFQTGAKLEIALDKKMDKVIYDSGWQREIDSLGFCPNVQISPRTRYYWRVKVRTSRGETLVSPADWFETGKMQELWLGDWISADFNRENKEIHPLFHKKFQVPIDLASARLYICGLGLFEARVNGSPVSQEYLAPFYTDYANWIQCVTYDITGLLKAGEENALGVSLGNGWYKGRFSYEKDMSCLYGDQFQMIGEIRMETRKGKEITVVSDESWQCAPSPVLESSIYDGEVYDARLEQEDFGTVRASFSGQAVKVEGPKAPVQDRLSPPLIITQRIKPVEVIKTPAGETVLDFGQEITGWTEFLCREEEGKEIRLQHGEVLQKGNFYRDNLRSAKAELRYISNGKEKLVRPHFTFFGFRYVKVEGMEKVYPEDFTACVLHSGLARTGKIRTSSKKVNRLFENTVWSQRGNFLDVPTDCPQRDERLGWTGDAQAFCGTACYHMESPAFYRKYLYDMKLDQWQYEGGVPHVVPDILGQVEKVKARREGEKEVQPEPGQWTTYGSCAWGDAACIIPWTLYCFYGDEILLAEQYPVMRDWVEYIHRIDQSQCDGSHIWKVGFHFADWLSLDNPDKDSCFGGTDTSYVATAFYYYSVMLTAKAARVLGLAEDERTYKRLAREIKSAFRKTYFTPAGQPKETTQTALALALYWGLAPKCSRNRLTGLLKKDLKAKGMHLSTGFVGTCYLCPALSEIGLNQEAYSLLLQETYPGWLYEVNMGATTVWERWNSILPDGTISGTGMNSLNHYAYGVIAQWMYQYMCGIRPVEKKPGFRRALVAPMPDKRLRYARMTYDSASGIYEAGWEWRREGICFFLTVPFNSAAKFRLPFSGKSVYINGRRSRRLERTGELVLSKGNYEILVSVK</sequence>
<dbReference type="InterPro" id="IPR013783">
    <property type="entry name" value="Ig-like_fold"/>
</dbReference>
<dbReference type="SUPFAM" id="SSF48208">
    <property type="entry name" value="Six-hairpin glycosidases"/>
    <property type="match status" value="1"/>
</dbReference>
<evidence type="ECO:0000313" key="9">
    <source>
        <dbReference type="Proteomes" id="UP000824056"/>
    </source>
</evidence>
<dbReference type="GO" id="GO:0005975">
    <property type="term" value="P:carbohydrate metabolic process"/>
    <property type="evidence" value="ECO:0007669"/>
    <property type="project" value="InterPro"/>
</dbReference>
<dbReference type="AlphaFoldDB" id="A0A9D2JTW0"/>
<evidence type="ECO:0000256" key="2">
    <source>
        <dbReference type="ARBA" id="ARBA00012652"/>
    </source>
</evidence>
<dbReference type="Gene3D" id="1.50.10.10">
    <property type="match status" value="1"/>
</dbReference>
<dbReference type="InterPro" id="IPR016007">
    <property type="entry name" value="Alpha_rhamnosid"/>
</dbReference>
<dbReference type="InterPro" id="IPR035396">
    <property type="entry name" value="Bac_rhamnosid6H"/>
</dbReference>
<evidence type="ECO:0000256" key="1">
    <source>
        <dbReference type="ARBA" id="ARBA00001445"/>
    </source>
</evidence>
<evidence type="ECO:0000313" key="8">
    <source>
        <dbReference type="EMBL" id="HIZ66397.1"/>
    </source>
</evidence>
<comment type="catalytic activity">
    <reaction evidence="1">
        <text>Hydrolysis of terminal non-reducing alpha-L-rhamnose residues in alpha-L-rhamnosides.</text>
        <dbReference type="EC" id="3.2.1.40"/>
    </reaction>
</comment>
<dbReference type="InterPro" id="IPR013737">
    <property type="entry name" value="Bac_rhamnosid_N"/>
</dbReference>
<dbReference type="PROSITE" id="PS51257">
    <property type="entry name" value="PROKAR_LIPOPROTEIN"/>
    <property type="match status" value="1"/>
</dbReference>
<dbReference type="Pfam" id="PF25788">
    <property type="entry name" value="Ig_Rha78A_N"/>
    <property type="match status" value="1"/>
</dbReference>